<feature type="transmembrane region" description="Helical" evidence="1">
    <location>
        <begin position="97"/>
        <end position="115"/>
    </location>
</feature>
<evidence type="ECO:0000313" key="2">
    <source>
        <dbReference type="EMBL" id="SDK89089.1"/>
    </source>
</evidence>
<reference evidence="3 4" key="2">
    <citation type="submission" date="2017-06" db="EMBL/GenBank/DDBJ databases">
        <authorList>
            <person name="Varghese N."/>
            <person name="Submissions S."/>
        </authorList>
    </citation>
    <scope>NUCLEOTIDE SEQUENCE [LARGE SCALE GENOMIC DNA]</scope>
    <source>
        <strain evidence="3 4">RLD-1</strain>
    </source>
</reference>
<name>A0A239N320_9PSED</name>
<gene>
    <name evidence="2" type="ORF">SAMN05216189_105623</name>
    <name evidence="3" type="ORF">SAMN06295949_13620</name>
</gene>
<reference evidence="2 5" key="1">
    <citation type="submission" date="2016-10" db="EMBL/GenBank/DDBJ databases">
        <authorList>
            <person name="de Groot N.N."/>
        </authorList>
    </citation>
    <scope>NUCLEOTIDE SEQUENCE [LARGE SCALE GENOMIC DNA]</scope>
    <source>
        <strain evidence="2 5">CCM 7361</strain>
    </source>
</reference>
<proteinExistence type="predicted"/>
<evidence type="ECO:0000313" key="3">
    <source>
        <dbReference type="EMBL" id="SNT49417.1"/>
    </source>
</evidence>
<dbReference type="Proteomes" id="UP000199693">
    <property type="component" value="Unassembled WGS sequence"/>
</dbReference>
<dbReference type="EMBL" id="FNEC01000056">
    <property type="protein sequence ID" value="SDK89089.1"/>
    <property type="molecule type" value="Genomic_DNA"/>
</dbReference>
<organism evidence="2 5">
    <name type="scientific">Pseudomonas delhiensis</name>
    <dbReference type="NCBI Taxonomy" id="366289"/>
    <lineage>
        <taxon>Bacteria</taxon>
        <taxon>Pseudomonadati</taxon>
        <taxon>Pseudomonadota</taxon>
        <taxon>Gammaproteobacteria</taxon>
        <taxon>Pseudomonadales</taxon>
        <taxon>Pseudomonadaceae</taxon>
        <taxon>Pseudomonas</taxon>
    </lineage>
</organism>
<evidence type="ECO:0000256" key="1">
    <source>
        <dbReference type="SAM" id="Phobius"/>
    </source>
</evidence>
<keyword evidence="1" id="KW-1133">Transmembrane helix</keyword>
<keyword evidence="1" id="KW-0812">Transmembrane</keyword>
<feature type="transmembrane region" description="Helical" evidence="1">
    <location>
        <begin position="66"/>
        <end position="85"/>
    </location>
</feature>
<evidence type="ECO:0000313" key="4">
    <source>
        <dbReference type="Proteomes" id="UP000198309"/>
    </source>
</evidence>
<protein>
    <submittedName>
        <fullName evidence="2">Uncharacterized protein</fullName>
    </submittedName>
</protein>
<keyword evidence="1" id="KW-0472">Membrane</keyword>
<sequence>MVDTSLWRIRRSGLAFFLYVAMMPGFMTLALPFLLVPYLLSLVAALAMALYQTYVNESFTRYARWYLFLNLSVAPILGITLLCTYGDKDAHWSDAKTFLLSVAVALFCVLLYAAMKRIDYRQLPFDSRRERVICFNSPNRHDRLAMLGAGLSCTLYPLLRDKAELPLWLMALSASFGLYQFLHYRKVIAGLPRLHAEERRLKTTYTFENIEEIRQWRARSPLARLFARLAPPPH</sequence>
<dbReference type="EMBL" id="FZPC01000036">
    <property type="protein sequence ID" value="SNT49417.1"/>
    <property type="molecule type" value="Genomic_DNA"/>
</dbReference>
<dbReference type="RefSeq" id="WP_089394251.1">
    <property type="nucleotide sequence ID" value="NZ_FNEC01000056.1"/>
</dbReference>
<dbReference type="AlphaFoldDB" id="A0A239N320"/>
<feature type="transmembrane region" description="Helical" evidence="1">
    <location>
        <begin position="12"/>
        <end position="29"/>
    </location>
</feature>
<keyword evidence="4" id="KW-1185">Reference proteome</keyword>
<dbReference type="Proteomes" id="UP000198309">
    <property type="component" value="Unassembled WGS sequence"/>
</dbReference>
<accession>A0A239N320</accession>
<evidence type="ECO:0000313" key="5">
    <source>
        <dbReference type="Proteomes" id="UP000199693"/>
    </source>
</evidence>